<name>A0A382W8Q2_9ZZZZ</name>
<evidence type="ECO:0000313" key="2">
    <source>
        <dbReference type="EMBL" id="SVD55203.1"/>
    </source>
</evidence>
<reference evidence="2" key="1">
    <citation type="submission" date="2018-05" db="EMBL/GenBank/DDBJ databases">
        <authorList>
            <person name="Lanie J.A."/>
            <person name="Ng W.-L."/>
            <person name="Kazmierczak K.M."/>
            <person name="Andrzejewski T.M."/>
            <person name="Davidsen T.M."/>
            <person name="Wayne K.J."/>
            <person name="Tettelin H."/>
            <person name="Glass J.I."/>
            <person name="Rusch D."/>
            <person name="Podicherti R."/>
            <person name="Tsui H.-C.T."/>
            <person name="Winkler M.E."/>
        </authorList>
    </citation>
    <scope>NUCLEOTIDE SEQUENCE</scope>
</reference>
<dbReference type="AlphaFoldDB" id="A0A382W8Q2"/>
<protein>
    <submittedName>
        <fullName evidence="2">Uncharacterized protein</fullName>
    </submittedName>
</protein>
<feature type="region of interest" description="Disordered" evidence="1">
    <location>
        <begin position="34"/>
        <end position="53"/>
    </location>
</feature>
<sequence length="104" mass="11726">MGSESEGVSMTEAFAALRGEIEQLRDEVSTLRGDFARGRGQMSRESGQPHYLRGEPKQLVTVRLEKALLERIDRFGTEEMPGRGRSSRSDVIRLLIHMGLSHDR</sequence>
<evidence type="ECO:0000256" key="1">
    <source>
        <dbReference type="SAM" id="MobiDB-lite"/>
    </source>
</evidence>
<proteinExistence type="predicted"/>
<dbReference type="EMBL" id="UINC01157940">
    <property type="protein sequence ID" value="SVD55203.1"/>
    <property type="molecule type" value="Genomic_DNA"/>
</dbReference>
<gene>
    <name evidence="2" type="ORF">METZ01_LOCUS408057</name>
</gene>
<organism evidence="2">
    <name type="scientific">marine metagenome</name>
    <dbReference type="NCBI Taxonomy" id="408172"/>
    <lineage>
        <taxon>unclassified sequences</taxon>
        <taxon>metagenomes</taxon>
        <taxon>ecological metagenomes</taxon>
    </lineage>
</organism>
<dbReference type="CDD" id="cd22231">
    <property type="entry name" value="RHH_NikR_HicB-like"/>
    <property type="match status" value="1"/>
</dbReference>
<accession>A0A382W8Q2</accession>